<name>A0A517YPV8_9BACT</name>
<feature type="signal peptide" evidence="1">
    <location>
        <begin position="1"/>
        <end position="21"/>
    </location>
</feature>
<proteinExistence type="predicted"/>
<evidence type="ECO:0000313" key="2">
    <source>
        <dbReference type="EMBL" id="QDU32264.1"/>
    </source>
</evidence>
<evidence type="ECO:0000313" key="3">
    <source>
        <dbReference type="Proteomes" id="UP000317369"/>
    </source>
</evidence>
<gene>
    <name evidence="2" type="ORF">KS4_02950</name>
</gene>
<feature type="chain" id="PRO_5021716280" evidence="1">
    <location>
        <begin position="22"/>
        <end position="116"/>
    </location>
</feature>
<dbReference type="EMBL" id="CP036425">
    <property type="protein sequence ID" value="QDU32264.1"/>
    <property type="molecule type" value="Genomic_DNA"/>
</dbReference>
<sequence precursor="true">MRGYMMLLLMALAMMGGCASMQERALVKDSIVVGAGFEVDYTAPMDGKVYYYDRTSHRIIITKSLKKGEGFHVVSGPNDQRLQSILGVEARKARMLLYFRPDAYATPQYNLNDAAY</sequence>
<dbReference type="KEGG" id="pcor:KS4_02950"/>
<keyword evidence="3" id="KW-1185">Reference proteome</keyword>
<organism evidence="2 3">
    <name type="scientific">Poriferisphaera corsica</name>
    <dbReference type="NCBI Taxonomy" id="2528020"/>
    <lineage>
        <taxon>Bacteria</taxon>
        <taxon>Pseudomonadati</taxon>
        <taxon>Planctomycetota</taxon>
        <taxon>Phycisphaerae</taxon>
        <taxon>Phycisphaerales</taxon>
        <taxon>Phycisphaeraceae</taxon>
        <taxon>Poriferisphaera</taxon>
    </lineage>
</organism>
<evidence type="ECO:0000256" key="1">
    <source>
        <dbReference type="SAM" id="SignalP"/>
    </source>
</evidence>
<dbReference type="AlphaFoldDB" id="A0A517YPV8"/>
<dbReference type="Proteomes" id="UP000317369">
    <property type="component" value="Chromosome"/>
</dbReference>
<reference evidence="2 3" key="1">
    <citation type="submission" date="2019-02" db="EMBL/GenBank/DDBJ databases">
        <title>Deep-cultivation of Planctomycetes and their phenomic and genomic characterization uncovers novel biology.</title>
        <authorList>
            <person name="Wiegand S."/>
            <person name="Jogler M."/>
            <person name="Boedeker C."/>
            <person name="Pinto D."/>
            <person name="Vollmers J."/>
            <person name="Rivas-Marin E."/>
            <person name="Kohn T."/>
            <person name="Peeters S.H."/>
            <person name="Heuer A."/>
            <person name="Rast P."/>
            <person name="Oberbeckmann S."/>
            <person name="Bunk B."/>
            <person name="Jeske O."/>
            <person name="Meyerdierks A."/>
            <person name="Storesund J.E."/>
            <person name="Kallscheuer N."/>
            <person name="Luecker S."/>
            <person name="Lage O.M."/>
            <person name="Pohl T."/>
            <person name="Merkel B.J."/>
            <person name="Hornburger P."/>
            <person name="Mueller R.-W."/>
            <person name="Bruemmer F."/>
            <person name="Labrenz M."/>
            <person name="Spormann A.M."/>
            <person name="Op den Camp H."/>
            <person name="Overmann J."/>
            <person name="Amann R."/>
            <person name="Jetten M.S.M."/>
            <person name="Mascher T."/>
            <person name="Medema M.H."/>
            <person name="Devos D.P."/>
            <person name="Kaster A.-K."/>
            <person name="Ovreas L."/>
            <person name="Rohde M."/>
            <person name="Galperin M.Y."/>
            <person name="Jogler C."/>
        </authorList>
    </citation>
    <scope>NUCLEOTIDE SEQUENCE [LARGE SCALE GENOMIC DNA]</scope>
    <source>
        <strain evidence="2 3">KS4</strain>
    </source>
</reference>
<protein>
    <submittedName>
        <fullName evidence="2">Uncharacterized protein</fullName>
    </submittedName>
</protein>
<accession>A0A517YPV8</accession>
<keyword evidence="1" id="KW-0732">Signal</keyword>
<dbReference type="PROSITE" id="PS51257">
    <property type="entry name" value="PROKAR_LIPOPROTEIN"/>
    <property type="match status" value="1"/>
</dbReference>